<dbReference type="Pfam" id="PF25917">
    <property type="entry name" value="BSH_RND"/>
    <property type="match status" value="1"/>
</dbReference>
<dbReference type="Pfam" id="PF25954">
    <property type="entry name" value="Beta-barrel_RND_2"/>
    <property type="match status" value="1"/>
</dbReference>
<dbReference type="Gene3D" id="2.40.50.100">
    <property type="match status" value="1"/>
</dbReference>
<dbReference type="GO" id="GO:0015562">
    <property type="term" value="F:efflux transmembrane transporter activity"/>
    <property type="evidence" value="ECO:0007669"/>
    <property type="project" value="TreeGrafter"/>
</dbReference>
<evidence type="ECO:0000259" key="4">
    <source>
        <dbReference type="Pfam" id="PF25954"/>
    </source>
</evidence>
<dbReference type="InterPro" id="IPR006143">
    <property type="entry name" value="RND_pump_MFP"/>
</dbReference>
<evidence type="ECO:0000313" key="6">
    <source>
        <dbReference type="Proteomes" id="UP000309544"/>
    </source>
</evidence>
<comment type="similarity">
    <text evidence="1">Belongs to the membrane fusion protein (MFP) (TC 8.A.1) family.</text>
</comment>
<dbReference type="PANTHER" id="PTHR30469:SF15">
    <property type="entry name" value="HLYD FAMILY OF SECRETION PROTEINS"/>
    <property type="match status" value="1"/>
</dbReference>
<dbReference type="InterPro" id="IPR058625">
    <property type="entry name" value="MdtA-like_BSH"/>
</dbReference>
<evidence type="ECO:0000313" key="5">
    <source>
        <dbReference type="EMBL" id="TNJ36024.1"/>
    </source>
</evidence>
<organism evidence="5 6">
    <name type="scientific">Prosthecochloris vibrioformis</name>
    <name type="common">Chlorobium vibrioforme</name>
    <dbReference type="NCBI Taxonomy" id="1098"/>
    <lineage>
        <taxon>Bacteria</taxon>
        <taxon>Pseudomonadati</taxon>
        <taxon>Chlorobiota</taxon>
        <taxon>Chlorobiia</taxon>
        <taxon>Chlorobiales</taxon>
        <taxon>Chlorobiaceae</taxon>
        <taxon>Prosthecochloris</taxon>
    </lineage>
</organism>
<dbReference type="InterPro" id="IPR058792">
    <property type="entry name" value="Beta-barrel_RND_2"/>
</dbReference>
<gene>
    <name evidence="5" type="ORF">FGF68_09270</name>
</gene>
<reference evidence="5 6" key="1">
    <citation type="submission" date="2019-05" db="EMBL/GenBank/DDBJ databases">
        <title>Draft Whole-Genome sequence of the green sulfur bacterium Prosthecochloris vibrioformis DSM 260.</title>
        <authorList>
            <person name="Meyer T.E."/>
            <person name="Kyndt J.A."/>
        </authorList>
    </citation>
    <scope>NUCLEOTIDE SEQUENCE [LARGE SCALE GENOMIC DNA]</scope>
    <source>
        <strain evidence="5 6">DSM 260</strain>
    </source>
</reference>
<dbReference type="Proteomes" id="UP000309544">
    <property type="component" value="Unassembled WGS sequence"/>
</dbReference>
<dbReference type="Gene3D" id="2.40.30.170">
    <property type="match status" value="1"/>
</dbReference>
<dbReference type="EMBL" id="VDCI01000009">
    <property type="protein sequence ID" value="TNJ36024.1"/>
    <property type="molecule type" value="Genomic_DNA"/>
</dbReference>
<keyword evidence="2" id="KW-0732">Signal</keyword>
<evidence type="ECO:0000256" key="2">
    <source>
        <dbReference type="SAM" id="SignalP"/>
    </source>
</evidence>
<dbReference type="NCBIfam" id="TIGR01730">
    <property type="entry name" value="RND_mfp"/>
    <property type="match status" value="1"/>
</dbReference>
<comment type="caution">
    <text evidence="5">The sequence shown here is derived from an EMBL/GenBank/DDBJ whole genome shotgun (WGS) entry which is preliminary data.</text>
</comment>
<proteinExistence type="inferred from homology"/>
<dbReference type="AlphaFoldDB" id="A0A5C4RY85"/>
<feature type="chain" id="PRO_5022679182" evidence="2">
    <location>
        <begin position="28"/>
        <end position="369"/>
    </location>
</feature>
<feature type="domain" description="Multidrug resistance protein MdtA-like barrel-sandwich hybrid" evidence="3">
    <location>
        <begin position="65"/>
        <end position="200"/>
    </location>
</feature>
<dbReference type="Gene3D" id="2.40.420.20">
    <property type="match status" value="1"/>
</dbReference>
<evidence type="ECO:0000259" key="3">
    <source>
        <dbReference type="Pfam" id="PF25917"/>
    </source>
</evidence>
<feature type="domain" description="CusB-like beta-barrel" evidence="4">
    <location>
        <begin position="225"/>
        <end position="288"/>
    </location>
</feature>
<feature type="signal peptide" evidence="2">
    <location>
        <begin position="1"/>
        <end position="27"/>
    </location>
</feature>
<dbReference type="Gene3D" id="1.10.287.470">
    <property type="entry name" value="Helix hairpin bin"/>
    <property type="match status" value="1"/>
</dbReference>
<dbReference type="SUPFAM" id="SSF111369">
    <property type="entry name" value="HlyD-like secretion proteins"/>
    <property type="match status" value="1"/>
</dbReference>
<dbReference type="GO" id="GO:1990281">
    <property type="term" value="C:efflux pump complex"/>
    <property type="evidence" value="ECO:0007669"/>
    <property type="project" value="TreeGrafter"/>
</dbReference>
<protein>
    <submittedName>
        <fullName evidence="5">Efflux RND transporter periplasmic adaptor subunit</fullName>
    </submittedName>
</protein>
<keyword evidence="6" id="KW-1185">Reference proteome</keyword>
<evidence type="ECO:0000256" key="1">
    <source>
        <dbReference type="ARBA" id="ARBA00009477"/>
    </source>
</evidence>
<sequence>MNRFTRYTTIFCMCSLLALLNACTGQSGTEDEQPPPAMRIGVSRPLVVTDTESYSYPATLRAVRQTDLSFRVPGTLNQVIAHPGDLVRKGDLLMQLDQRDYQSAVAALQAELEGTLARAGKAAADFARAEQLFAKEIISRADYDMQKSAAHSAAAGVEHIRARLRQSQDQLRDTSLRAPYQGTITSRLTENHQMVRAGQVVMQMHDIATLEAVCHVAENHIANLDLQKGTKASLSLPALPGKTFETTLEEWSTAADPKSGTYQLTFQLPAPEHMVLLPGMSAELTLENTRPAEHVLALPLSAITADTSASASVWIYDPSTKRAQKRSVTTSRMHDQQFIIITSGIEKDELIVTQGASFILDGMELEAQE</sequence>
<dbReference type="RefSeq" id="WP_139626825.1">
    <property type="nucleotide sequence ID" value="NZ_VDCI01000009.1"/>
</dbReference>
<accession>A0A5C4RY85</accession>
<dbReference type="PANTHER" id="PTHR30469">
    <property type="entry name" value="MULTIDRUG RESISTANCE PROTEIN MDTA"/>
    <property type="match status" value="1"/>
</dbReference>
<name>A0A5C4RY85_PROVB</name>